<evidence type="ECO:0000313" key="10">
    <source>
        <dbReference type="Proteomes" id="UP001500218"/>
    </source>
</evidence>
<dbReference type="InterPro" id="IPR002052">
    <property type="entry name" value="DNA_methylase_N6_adenine_CS"/>
</dbReference>
<dbReference type="Proteomes" id="UP001500218">
    <property type="component" value="Unassembled WGS sequence"/>
</dbReference>
<dbReference type="PRINTS" id="PR00507">
    <property type="entry name" value="N12N6MTFRASE"/>
</dbReference>
<dbReference type="InterPro" id="IPR003356">
    <property type="entry name" value="DNA_methylase_A-5"/>
</dbReference>
<evidence type="ECO:0000259" key="8">
    <source>
        <dbReference type="Pfam" id="PF12161"/>
    </source>
</evidence>
<dbReference type="Pfam" id="PF02384">
    <property type="entry name" value="N6_Mtase"/>
    <property type="match status" value="1"/>
</dbReference>
<reference evidence="10" key="1">
    <citation type="journal article" date="2019" name="Int. J. Syst. Evol. Microbiol.">
        <title>The Global Catalogue of Microorganisms (GCM) 10K type strain sequencing project: providing services to taxonomists for standard genome sequencing and annotation.</title>
        <authorList>
            <consortium name="The Broad Institute Genomics Platform"/>
            <consortium name="The Broad Institute Genome Sequencing Center for Infectious Disease"/>
            <person name="Wu L."/>
            <person name="Ma J."/>
        </authorList>
    </citation>
    <scope>NUCLEOTIDE SEQUENCE [LARGE SCALE GENOMIC DNA]</scope>
    <source>
        <strain evidence="10">JCM 13250</strain>
    </source>
</reference>
<dbReference type="InterPro" id="IPR029063">
    <property type="entry name" value="SAM-dependent_MTases_sf"/>
</dbReference>
<dbReference type="RefSeq" id="WP_344128317.1">
    <property type="nucleotide sequence ID" value="NZ_BAAALT010000045.1"/>
</dbReference>
<comment type="caution">
    <text evidence="9">The sequence shown here is derived from an EMBL/GenBank/DDBJ whole genome shotgun (WGS) entry which is preliminary data.</text>
</comment>
<evidence type="ECO:0000256" key="2">
    <source>
        <dbReference type="ARBA" id="ARBA00022603"/>
    </source>
</evidence>
<keyword evidence="4" id="KW-0949">S-adenosyl-L-methionine</keyword>
<evidence type="ECO:0000313" key="9">
    <source>
        <dbReference type="EMBL" id="GAA1796744.1"/>
    </source>
</evidence>
<dbReference type="PANTHER" id="PTHR42933">
    <property type="entry name" value="SLR6095 PROTEIN"/>
    <property type="match status" value="1"/>
</dbReference>
<keyword evidence="3" id="KW-0808">Transferase</keyword>
<organism evidence="9 10">
    <name type="scientific">Luedemannella flava</name>
    <dbReference type="NCBI Taxonomy" id="349316"/>
    <lineage>
        <taxon>Bacteria</taxon>
        <taxon>Bacillati</taxon>
        <taxon>Actinomycetota</taxon>
        <taxon>Actinomycetes</taxon>
        <taxon>Micromonosporales</taxon>
        <taxon>Micromonosporaceae</taxon>
        <taxon>Luedemannella</taxon>
    </lineage>
</organism>
<dbReference type="SUPFAM" id="SSF53335">
    <property type="entry name" value="S-adenosyl-L-methionine-dependent methyltransferases"/>
    <property type="match status" value="1"/>
</dbReference>
<dbReference type="GO" id="GO:0008168">
    <property type="term" value="F:methyltransferase activity"/>
    <property type="evidence" value="ECO:0007669"/>
    <property type="project" value="UniProtKB-KW"/>
</dbReference>
<evidence type="ECO:0000256" key="3">
    <source>
        <dbReference type="ARBA" id="ARBA00022679"/>
    </source>
</evidence>
<evidence type="ECO:0000259" key="7">
    <source>
        <dbReference type="Pfam" id="PF02384"/>
    </source>
</evidence>
<keyword evidence="10" id="KW-1185">Reference proteome</keyword>
<dbReference type="PANTHER" id="PTHR42933:SF3">
    <property type="entry name" value="TYPE I RESTRICTION ENZYME MJAVIII METHYLASE SUBUNIT"/>
    <property type="match status" value="1"/>
</dbReference>
<keyword evidence="2 9" id="KW-0489">Methyltransferase</keyword>
<evidence type="ECO:0000256" key="5">
    <source>
        <dbReference type="ARBA" id="ARBA00022747"/>
    </source>
</evidence>
<dbReference type="Pfam" id="PF12161">
    <property type="entry name" value="HsdM_N"/>
    <property type="match status" value="1"/>
</dbReference>
<proteinExistence type="predicted"/>
<evidence type="ECO:0000256" key="4">
    <source>
        <dbReference type="ARBA" id="ARBA00022691"/>
    </source>
</evidence>
<evidence type="ECO:0000256" key="6">
    <source>
        <dbReference type="ARBA" id="ARBA00047942"/>
    </source>
</evidence>
<evidence type="ECO:0000256" key="1">
    <source>
        <dbReference type="ARBA" id="ARBA00011900"/>
    </source>
</evidence>
<dbReference type="EC" id="2.1.1.72" evidence="1"/>
<keyword evidence="5" id="KW-0680">Restriction system</keyword>
<sequence>MSTHQQLAGFIWSVADLLRGDYKQSEYGKVILPLTVLRRLDCVIEPTREAVWERDKSTNLTNKDQLLRLAAKLPFYNTSRQSFATIGADAANVAKNLRDYINGFSPNAREILDKYDFDTQIARLHGAKLLYPVVQKFADIDLHLNKVDNHQMGYVFEELIRRFSEISNETAGEHFTPREVIKLMVNLLIAPDAERLTEPGHVINILDPACGTGGMLSAAEDHITSLNPHATVALFGQELNGESYAICRSDMMLKGQDPGNIYFGNSFSDDGHEGKTFDYLLANPPFGVEWKKVKDEVEAEAELGHAGRFGAGLPRINDGSFLFLQHMLSKMRPVDKGGSRLAIVFNGSPLFTGAAESGESNIRRWILENDLLEGIVALPDQLFYNTGISTYFWILSNRKAPALHRKVILLDARAQWVKMRKSLGDKRKMISDDQIATITSLYADALKAAADPSHPGHANVKIFATTDFGYRRITVERPLKLRFEITEDTLAALAEAKPLQKYEQLDALLVALKPLLGTSWATKKAAKTGLHAAVAEAGLAWPAAAVEKGLWSAVSVSDPDGEVQLVKGEVVPDPDLRDYENVPLDQDVEEYFAREVIPHVPDAWIDHTKTKVGYEIPLTRHFYVYTPPRPLAEIDAELRELESQIQVLLSEVTQ</sequence>
<name>A0ABP4Y2L8_9ACTN</name>
<comment type="catalytic activity">
    <reaction evidence="6">
        <text>a 2'-deoxyadenosine in DNA + S-adenosyl-L-methionine = an N(6)-methyl-2'-deoxyadenosine in DNA + S-adenosyl-L-homocysteine + H(+)</text>
        <dbReference type="Rhea" id="RHEA:15197"/>
        <dbReference type="Rhea" id="RHEA-COMP:12418"/>
        <dbReference type="Rhea" id="RHEA-COMP:12419"/>
        <dbReference type="ChEBI" id="CHEBI:15378"/>
        <dbReference type="ChEBI" id="CHEBI:57856"/>
        <dbReference type="ChEBI" id="CHEBI:59789"/>
        <dbReference type="ChEBI" id="CHEBI:90615"/>
        <dbReference type="ChEBI" id="CHEBI:90616"/>
        <dbReference type="EC" id="2.1.1.72"/>
    </reaction>
</comment>
<feature type="domain" description="N6 adenine-specific DNA methyltransferase N-terminal" evidence="8">
    <location>
        <begin position="7"/>
        <end position="137"/>
    </location>
</feature>
<feature type="domain" description="DNA methylase adenine-specific" evidence="7">
    <location>
        <begin position="149"/>
        <end position="445"/>
    </location>
</feature>
<dbReference type="Gene3D" id="3.40.50.150">
    <property type="entry name" value="Vaccinia Virus protein VP39"/>
    <property type="match status" value="1"/>
</dbReference>
<protein>
    <recommendedName>
        <fullName evidence="1">site-specific DNA-methyltransferase (adenine-specific)</fullName>
        <ecNumber evidence="1">2.1.1.72</ecNumber>
    </recommendedName>
</protein>
<dbReference type="InterPro" id="IPR022749">
    <property type="entry name" value="D12N6_MeTrfase_N"/>
</dbReference>
<dbReference type="InterPro" id="IPR051537">
    <property type="entry name" value="DNA_Adenine_Mtase"/>
</dbReference>
<dbReference type="PROSITE" id="PS00092">
    <property type="entry name" value="N6_MTASE"/>
    <property type="match status" value="1"/>
</dbReference>
<dbReference type="GO" id="GO:0032259">
    <property type="term" value="P:methylation"/>
    <property type="evidence" value="ECO:0007669"/>
    <property type="project" value="UniProtKB-KW"/>
</dbReference>
<accession>A0ABP4Y2L8</accession>
<dbReference type="EMBL" id="BAAALT010000045">
    <property type="protein sequence ID" value="GAA1796744.1"/>
    <property type="molecule type" value="Genomic_DNA"/>
</dbReference>
<gene>
    <name evidence="9" type="ORF">GCM10009682_18040</name>
</gene>